<reference evidence="5 6" key="1">
    <citation type="submission" date="2021-06" db="EMBL/GenBank/DDBJ databases">
        <title>Actinomycetes sequencing.</title>
        <authorList>
            <person name="Shan Q."/>
        </authorList>
    </citation>
    <scope>NUCLEOTIDE SEQUENCE [LARGE SCALE GENOMIC DNA]</scope>
    <source>
        <strain evidence="5 6">NEAU-G5</strain>
    </source>
</reference>
<sequence>MTGPTLTPAAASLDRELPLWYQVAQHLRTTIFGRGPGDPDRLPTEDELAAHYGVSVVTVRRALKALDEEGIIERRRRHGTFVTDRARSPRPPLTVLGTVDTVVAQQVSLEVEVVTREEVAVPPELAAHFPGADRLVHFRRLRSEHGEPISCADNWILPEHAAPITDEDLRAVPMTQALRERAGVRIERIENDVEARLATPELAGLLGVALLSPILLCACVVHDENGRVVDTARIHYRGDRFKYSVIIRADH</sequence>
<keyword evidence="1" id="KW-0805">Transcription regulation</keyword>
<evidence type="ECO:0000256" key="3">
    <source>
        <dbReference type="ARBA" id="ARBA00023163"/>
    </source>
</evidence>
<dbReference type="InterPro" id="IPR036388">
    <property type="entry name" value="WH-like_DNA-bd_sf"/>
</dbReference>
<comment type="caution">
    <text evidence="5">The sequence shown here is derived from an EMBL/GenBank/DDBJ whole genome shotgun (WGS) entry which is preliminary data.</text>
</comment>
<dbReference type="PROSITE" id="PS50949">
    <property type="entry name" value="HTH_GNTR"/>
    <property type="match status" value="1"/>
</dbReference>
<dbReference type="RefSeq" id="WP_215917041.1">
    <property type="nucleotide sequence ID" value="NZ_JAHKNI010000003.1"/>
</dbReference>
<dbReference type="SMART" id="SM00419">
    <property type="entry name" value="HTH_CRP"/>
    <property type="match status" value="1"/>
</dbReference>
<dbReference type="PANTHER" id="PTHR44846:SF17">
    <property type="entry name" value="GNTR-FAMILY TRANSCRIPTIONAL REGULATOR"/>
    <property type="match status" value="1"/>
</dbReference>
<dbReference type="PRINTS" id="PR00035">
    <property type="entry name" value="HTHGNTR"/>
</dbReference>
<gene>
    <name evidence="5" type="ORF">KO481_11585</name>
</gene>
<keyword evidence="3" id="KW-0804">Transcription</keyword>
<dbReference type="Pfam" id="PF00392">
    <property type="entry name" value="GntR"/>
    <property type="match status" value="1"/>
</dbReference>
<dbReference type="Proteomes" id="UP000733379">
    <property type="component" value="Unassembled WGS sequence"/>
</dbReference>
<evidence type="ECO:0000256" key="2">
    <source>
        <dbReference type="ARBA" id="ARBA00023125"/>
    </source>
</evidence>
<keyword evidence="2" id="KW-0238">DNA-binding</keyword>
<dbReference type="InterPro" id="IPR011663">
    <property type="entry name" value="UTRA"/>
</dbReference>
<feature type="domain" description="HTH gntR-type" evidence="4">
    <location>
        <begin position="17"/>
        <end position="85"/>
    </location>
</feature>
<dbReference type="SUPFAM" id="SSF46785">
    <property type="entry name" value="Winged helix' DNA-binding domain"/>
    <property type="match status" value="1"/>
</dbReference>
<dbReference type="Gene3D" id="1.10.10.10">
    <property type="entry name" value="Winged helix-like DNA-binding domain superfamily/Winged helix DNA-binding domain"/>
    <property type="match status" value="1"/>
</dbReference>
<protein>
    <submittedName>
        <fullName evidence="5">GntR family transcriptional regulator</fullName>
    </submittedName>
</protein>
<dbReference type="Pfam" id="PF07702">
    <property type="entry name" value="UTRA"/>
    <property type="match status" value="1"/>
</dbReference>
<organism evidence="5 6">
    <name type="scientific">Nocardia albiluteola</name>
    <dbReference type="NCBI Taxonomy" id="2842303"/>
    <lineage>
        <taxon>Bacteria</taxon>
        <taxon>Bacillati</taxon>
        <taxon>Actinomycetota</taxon>
        <taxon>Actinomycetes</taxon>
        <taxon>Mycobacteriales</taxon>
        <taxon>Nocardiaceae</taxon>
        <taxon>Nocardia</taxon>
    </lineage>
</organism>
<evidence type="ECO:0000259" key="4">
    <source>
        <dbReference type="PROSITE" id="PS50949"/>
    </source>
</evidence>
<dbReference type="InterPro" id="IPR000524">
    <property type="entry name" value="Tscrpt_reg_HTH_GntR"/>
</dbReference>
<dbReference type="SMART" id="SM00866">
    <property type="entry name" value="UTRA"/>
    <property type="match status" value="1"/>
</dbReference>
<dbReference type="InterPro" id="IPR012318">
    <property type="entry name" value="HTH_CRP"/>
</dbReference>
<evidence type="ECO:0000256" key="1">
    <source>
        <dbReference type="ARBA" id="ARBA00023015"/>
    </source>
</evidence>
<dbReference type="InterPro" id="IPR028978">
    <property type="entry name" value="Chorismate_lyase_/UTRA_dom_sf"/>
</dbReference>
<accession>A0ABS6AVV4</accession>
<dbReference type="Gene3D" id="3.40.1410.10">
    <property type="entry name" value="Chorismate lyase-like"/>
    <property type="match status" value="1"/>
</dbReference>
<dbReference type="InterPro" id="IPR036390">
    <property type="entry name" value="WH_DNA-bd_sf"/>
</dbReference>
<evidence type="ECO:0000313" key="5">
    <source>
        <dbReference type="EMBL" id="MBU3062164.1"/>
    </source>
</evidence>
<dbReference type="CDD" id="cd07377">
    <property type="entry name" value="WHTH_GntR"/>
    <property type="match status" value="1"/>
</dbReference>
<dbReference type="PANTHER" id="PTHR44846">
    <property type="entry name" value="MANNOSYL-D-GLYCERATE TRANSPORT/METABOLISM SYSTEM REPRESSOR MNGR-RELATED"/>
    <property type="match status" value="1"/>
</dbReference>
<evidence type="ECO:0000313" key="6">
    <source>
        <dbReference type="Proteomes" id="UP000733379"/>
    </source>
</evidence>
<proteinExistence type="predicted"/>
<name>A0ABS6AVV4_9NOCA</name>
<dbReference type="EMBL" id="JAHKNI010000003">
    <property type="protein sequence ID" value="MBU3062164.1"/>
    <property type="molecule type" value="Genomic_DNA"/>
</dbReference>
<dbReference type="SUPFAM" id="SSF64288">
    <property type="entry name" value="Chorismate lyase-like"/>
    <property type="match status" value="1"/>
</dbReference>
<keyword evidence="6" id="KW-1185">Reference proteome</keyword>
<dbReference type="InterPro" id="IPR050679">
    <property type="entry name" value="Bact_HTH_transcr_reg"/>
</dbReference>
<dbReference type="SMART" id="SM00345">
    <property type="entry name" value="HTH_GNTR"/>
    <property type="match status" value="1"/>
</dbReference>